<organism evidence="6 7">
    <name type="scientific">Parasphingopyxis lamellibrachiae</name>
    <dbReference type="NCBI Taxonomy" id="680125"/>
    <lineage>
        <taxon>Bacteria</taxon>
        <taxon>Pseudomonadati</taxon>
        <taxon>Pseudomonadota</taxon>
        <taxon>Alphaproteobacteria</taxon>
        <taxon>Sphingomonadales</taxon>
        <taxon>Sphingomonadaceae</taxon>
        <taxon>Parasphingopyxis</taxon>
    </lineage>
</organism>
<dbReference type="Gene3D" id="1.10.10.10">
    <property type="entry name" value="Winged helix-like DNA-binding domain superfamily/Winged helix DNA-binding domain"/>
    <property type="match status" value="1"/>
</dbReference>
<keyword evidence="4" id="KW-0472">Membrane</keyword>
<dbReference type="SUPFAM" id="SSF46894">
    <property type="entry name" value="C-terminal effector domain of the bipartite response regulators"/>
    <property type="match status" value="1"/>
</dbReference>
<evidence type="ECO:0000313" key="6">
    <source>
        <dbReference type="EMBL" id="RED16860.1"/>
    </source>
</evidence>
<gene>
    <name evidence="6" type="ORF">DFR46_1892</name>
</gene>
<dbReference type="InterPro" id="IPR016032">
    <property type="entry name" value="Sig_transdc_resp-reg_C-effctor"/>
</dbReference>
<evidence type="ECO:0000259" key="5">
    <source>
        <dbReference type="PROSITE" id="PS50043"/>
    </source>
</evidence>
<comment type="caution">
    <text evidence="6">The sequence shown here is derived from an EMBL/GenBank/DDBJ whole genome shotgun (WGS) entry which is preliminary data.</text>
</comment>
<dbReference type="SMART" id="SM00421">
    <property type="entry name" value="HTH_LUXR"/>
    <property type="match status" value="1"/>
</dbReference>
<sequence>MLRDICQLSGMGKTALLYALLLAGAATLLGWIEYHHLVRTISTEFYILVIAMGFAGLGLWVGHRLTARSRGPFEINHAAITALGLTARECEVLEQLAGGHSNKEIARALDISPNTVKTHVARLYDKLEVQRRTQAIDKARRLSLIR</sequence>
<evidence type="ECO:0000256" key="3">
    <source>
        <dbReference type="ARBA" id="ARBA00023163"/>
    </source>
</evidence>
<dbReference type="PANTHER" id="PTHR44688">
    <property type="entry name" value="DNA-BINDING TRANSCRIPTIONAL ACTIVATOR DEVR_DOSR"/>
    <property type="match status" value="1"/>
</dbReference>
<dbReference type="PRINTS" id="PR00038">
    <property type="entry name" value="HTHLUXR"/>
</dbReference>
<dbReference type="InterPro" id="IPR036388">
    <property type="entry name" value="WH-like_DNA-bd_sf"/>
</dbReference>
<dbReference type="EMBL" id="QRDP01000004">
    <property type="protein sequence ID" value="RED16860.1"/>
    <property type="molecule type" value="Genomic_DNA"/>
</dbReference>
<dbReference type="PROSITE" id="PS00622">
    <property type="entry name" value="HTH_LUXR_1"/>
    <property type="match status" value="1"/>
</dbReference>
<keyword evidence="3" id="KW-0804">Transcription</keyword>
<evidence type="ECO:0000256" key="1">
    <source>
        <dbReference type="ARBA" id="ARBA00023015"/>
    </source>
</evidence>
<feature type="domain" description="HTH luxR-type" evidence="5">
    <location>
        <begin position="78"/>
        <end position="143"/>
    </location>
</feature>
<keyword evidence="4" id="KW-1133">Transmembrane helix</keyword>
<feature type="transmembrane region" description="Helical" evidence="4">
    <location>
        <begin position="15"/>
        <end position="32"/>
    </location>
</feature>
<dbReference type="CDD" id="cd06170">
    <property type="entry name" value="LuxR_C_like"/>
    <property type="match status" value="1"/>
</dbReference>
<dbReference type="Pfam" id="PF00196">
    <property type="entry name" value="GerE"/>
    <property type="match status" value="1"/>
</dbReference>
<proteinExistence type="predicted"/>
<feature type="transmembrane region" description="Helical" evidence="4">
    <location>
        <begin position="44"/>
        <end position="62"/>
    </location>
</feature>
<keyword evidence="7" id="KW-1185">Reference proteome</keyword>
<keyword evidence="1" id="KW-0805">Transcription regulation</keyword>
<dbReference type="GO" id="GO:0003677">
    <property type="term" value="F:DNA binding"/>
    <property type="evidence" value="ECO:0007669"/>
    <property type="project" value="UniProtKB-KW"/>
</dbReference>
<accession>A0A3D9FGB9</accession>
<dbReference type="PANTHER" id="PTHR44688:SF16">
    <property type="entry name" value="DNA-BINDING TRANSCRIPTIONAL ACTIVATOR DEVR_DOSR"/>
    <property type="match status" value="1"/>
</dbReference>
<dbReference type="InterPro" id="IPR000792">
    <property type="entry name" value="Tscrpt_reg_LuxR_C"/>
</dbReference>
<dbReference type="Proteomes" id="UP000256310">
    <property type="component" value="Unassembled WGS sequence"/>
</dbReference>
<keyword evidence="2" id="KW-0238">DNA-binding</keyword>
<keyword evidence="4" id="KW-0812">Transmembrane</keyword>
<evidence type="ECO:0000256" key="4">
    <source>
        <dbReference type="SAM" id="Phobius"/>
    </source>
</evidence>
<evidence type="ECO:0000313" key="7">
    <source>
        <dbReference type="Proteomes" id="UP000256310"/>
    </source>
</evidence>
<evidence type="ECO:0000256" key="2">
    <source>
        <dbReference type="ARBA" id="ARBA00023125"/>
    </source>
</evidence>
<dbReference type="GO" id="GO:0006355">
    <property type="term" value="P:regulation of DNA-templated transcription"/>
    <property type="evidence" value="ECO:0007669"/>
    <property type="project" value="InterPro"/>
</dbReference>
<name>A0A3D9FGB9_9SPHN</name>
<dbReference type="PROSITE" id="PS50043">
    <property type="entry name" value="HTH_LUXR_2"/>
    <property type="match status" value="1"/>
</dbReference>
<reference evidence="6 7" key="1">
    <citation type="submission" date="2018-07" db="EMBL/GenBank/DDBJ databases">
        <title>Genomic Encyclopedia of Type Strains, Phase IV (KMG-IV): sequencing the most valuable type-strain genomes for metagenomic binning, comparative biology and taxonomic classification.</title>
        <authorList>
            <person name="Goeker M."/>
        </authorList>
    </citation>
    <scope>NUCLEOTIDE SEQUENCE [LARGE SCALE GENOMIC DNA]</scope>
    <source>
        <strain evidence="6 7">DSM 26725</strain>
    </source>
</reference>
<protein>
    <submittedName>
        <fullName evidence="6">LuxR family transcriptional regulator</fullName>
    </submittedName>
</protein>
<dbReference type="AlphaFoldDB" id="A0A3D9FGB9"/>